<comment type="caution">
    <text evidence="1">The sequence shown here is derived from an EMBL/GenBank/DDBJ whole genome shotgun (WGS) entry which is preliminary data.</text>
</comment>
<dbReference type="EMBL" id="BARU01027937">
    <property type="protein sequence ID" value="GAH64824.1"/>
    <property type="molecule type" value="Genomic_DNA"/>
</dbReference>
<name>X1IFD2_9ZZZZ</name>
<reference evidence="1" key="1">
    <citation type="journal article" date="2014" name="Front. Microbiol.">
        <title>High frequency of phylogenetically diverse reductive dehalogenase-homologous genes in deep subseafloor sedimentary metagenomes.</title>
        <authorList>
            <person name="Kawai M."/>
            <person name="Futagami T."/>
            <person name="Toyoda A."/>
            <person name="Takaki Y."/>
            <person name="Nishi S."/>
            <person name="Hori S."/>
            <person name="Arai W."/>
            <person name="Tsubouchi T."/>
            <person name="Morono Y."/>
            <person name="Uchiyama I."/>
            <person name="Ito T."/>
            <person name="Fujiyama A."/>
            <person name="Inagaki F."/>
            <person name="Takami H."/>
        </authorList>
    </citation>
    <scope>NUCLEOTIDE SEQUENCE</scope>
    <source>
        <strain evidence="1">Expedition CK06-06</strain>
    </source>
</reference>
<sequence>MINERLESALAWCKKNNLESIRLKKFNRESKKKLFKGNLGKKEFKEMCKKAGVKKSSLCKTIFTENL</sequence>
<gene>
    <name evidence="1" type="ORF">S03H2_44655</name>
</gene>
<proteinExistence type="predicted"/>
<protein>
    <submittedName>
        <fullName evidence="1">Uncharacterized protein</fullName>
    </submittedName>
</protein>
<evidence type="ECO:0000313" key="1">
    <source>
        <dbReference type="EMBL" id="GAH64824.1"/>
    </source>
</evidence>
<dbReference type="AlphaFoldDB" id="X1IFD2"/>
<organism evidence="1">
    <name type="scientific">marine sediment metagenome</name>
    <dbReference type="NCBI Taxonomy" id="412755"/>
    <lineage>
        <taxon>unclassified sequences</taxon>
        <taxon>metagenomes</taxon>
        <taxon>ecological metagenomes</taxon>
    </lineage>
</organism>
<accession>X1IFD2</accession>